<dbReference type="Proteomes" id="UP000429595">
    <property type="component" value="Unassembled WGS sequence"/>
</dbReference>
<reference evidence="13 14" key="1">
    <citation type="submission" date="2019-10" db="EMBL/GenBank/DDBJ databases">
        <title>Bacillus aerolatum sp. nov., isolated from bioaerosol of sport playgrounds.</title>
        <authorList>
            <person name="Chen P."/>
            <person name="Zhang G."/>
        </authorList>
    </citation>
    <scope>NUCLEOTIDE SEQUENCE [LARGE SCALE GENOMIC DNA]</scope>
    <source>
        <strain evidence="13 14">CX253</strain>
    </source>
</reference>
<feature type="binding site" evidence="9">
    <location>
        <position position="80"/>
    </location>
    <ligand>
        <name>Mg(2+)</name>
        <dbReference type="ChEBI" id="CHEBI:18420"/>
    </ligand>
</feature>
<evidence type="ECO:0000259" key="12">
    <source>
        <dbReference type="Pfam" id="PF02581"/>
    </source>
</evidence>
<name>A0A6I1FHQ5_9BACI</name>
<dbReference type="GO" id="GO:0005737">
    <property type="term" value="C:cytoplasm"/>
    <property type="evidence" value="ECO:0007669"/>
    <property type="project" value="TreeGrafter"/>
</dbReference>
<evidence type="ECO:0000256" key="7">
    <source>
        <dbReference type="ARBA" id="ARBA00047851"/>
    </source>
</evidence>
<keyword evidence="14" id="KW-1185">Reference proteome</keyword>
<feature type="binding site" evidence="9">
    <location>
        <position position="175"/>
    </location>
    <ligand>
        <name>2-[(2R,5Z)-2-carboxy-4-methylthiazol-5(2H)-ylidene]ethyl phosphate</name>
        <dbReference type="ChEBI" id="CHEBI:62899"/>
    </ligand>
</feature>
<evidence type="ECO:0000256" key="3">
    <source>
        <dbReference type="ARBA" id="ARBA00022723"/>
    </source>
</evidence>
<evidence type="ECO:0000256" key="4">
    <source>
        <dbReference type="ARBA" id="ARBA00022842"/>
    </source>
</evidence>
<evidence type="ECO:0000256" key="6">
    <source>
        <dbReference type="ARBA" id="ARBA00047334"/>
    </source>
</evidence>
<dbReference type="PANTHER" id="PTHR20857">
    <property type="entry name" value="THIAMINE-PHOSPHATE PYROPHOSPHORYLASE"/>
    <property type="match status" value="1"/>
</dbReference>
<dbReference type="InterPro" id="IPR013785">
    <property type="entry name" value="Aldolase_TIM"/>
</dbReference>
<comment type="pathway">
    <text evidence="1 9 11">Cofactor biosynthesis; thiamine diphosphate biosynthesis; thiamine phosphate from 4-amino-2-methyl-5-diphosphomethylpyrimidine and 4-methyl-5-(2-phosphoethyl)-thiazole: step 1/1.</text>
</comment>
<comment type="caution">
    <text evidence="13">The sequence shown here is derived from an EMBL/GenBank/DDBJ whole genome shotgun (WGS) entry which is preliminary data.</text>
</comment>
<feature type="binding site" evidence="9">
    <location>
        <position position="117"/>
    </location>
    <ligand>
        <name>4-amino-2-methyl-5-(diphosphooxymethyl)pyrimidine</name>
        <dbReference type="ChEBI" id="CHEBI:57841"/>
    </ligand>
</feature>
<dbReference type="RefSeq" id="WP_152149829.1">
    <property type="nucleotide sequence ID" value="NZ_WEIO01000002.1"/>
</dbReference>
<evidence type="ECO:0000313" key="13">
    <source>
        <dbReference type="EMBL" id="KAB7707842.1"/>
    </source>
</evidence>
<dbReference type="EMBL" id="WEIO01000002">
    <property type="protein sequence ID" value="KAB7707842.1"/>
    <property type="molecule type" value="Genomic_DNA"/>
</dbReference>
<feature type="binding site" evidence="9">
    <location>
        <position position="99"/>
    </location>
    <ligand>
        <name>Mg(2+)</name>
        <dbReference type="ChEBI" id="CHEBI:18420"/>
    </ligand>
</feature>
<organism evidence="13 14">
    <name type="scientific">Bacillus aerolatus</name>
    <dbReference type="NCBI Taxonomy" id="2653354"/>
    <lineage>
        <taxon>Bacteria</taxon>
        <taxon>Bacillati</taxon>
        <taxon>Bacillota</taxon>
        <taxon>Bacilli</taxon>
        <taxon>Bacillales</taxon>
        <taxon>Bacillaceae</taxon>
        <taxon>Bacillus</taxon>
    </lineage>
</organism>
<dbReference type="SUPFAM" id="SSF51391">
    <property type="entry name" value="Thiamin phosphate synthase"/>
    <property type="match status" value="1"/>
</dbReference>
<dbReference type="InterPro" id="IPR036206">
    <property type="entry name" value="ThiamineP_synth_sf"/>
</dbReference>
<dbReference type="PANTHER" id="PTHR20857:SF15">
    <property type="entry name" value="THIAMINE-PHOSPHATE SYNTHASE"/>
    <property type="match status" value="1"/>
</dbReference>
<dbReference type="GO" id="GO:0009229">
    <property type="term" value="P:thiamine diphosphate biosynthetic process"/>
    <property type="evidence" value="ECO:0007669"/>
    <property type="project" value="UniProtKB-UniRule"/>
</dbReference>
<comment type="function">
    <text evidence="9">Condenses 4-methyl-5-(beta-hydroxyethyl)thiazole monophosphate (THZ-P) and 2-methyl-4-amino-5-hydroxymethyl pyrimidine pyrophosphate (HMP-PP) to form thiamine monophosphate (TMP).</text>
</comment>
<evidence type="ECO:0000256" key="1">
    <source>
        <dbReference type="ARBA" id="ARBA00005165"/>
    </source>
</evidence>
<feature type="binding site" evidence="9">
    <location>
        <begin position="143"/>
        <end position="145"/>
    </location>
    <ligand>
        <name>2-[(2R,5Z)-2-carboxy-4-methylthiazol-5(2H)-ylidene]ethyl phosphate</name>
        <dbReference type="ChEBI" id="CHEBI:62899"/>
    </ligand>
</feature>
<keyword evidence="4 9" id="KW-0460">Magnesium</keyword>
<feature type="domain" description="Thiamine phosphate synthase/TenI" evidence="12">
    <location>
        <begin position="15"/>
        <end position="198"/>
    </location>
</feature>
<dbReference type="InterPro" id="IPR034291">
    <property type="entry name" value="TMP_synthase"/>
</dbReference>
<evidence type="ECO:0000256" key="5">
    <source>
        <dbReference type="ARBA" id="ARBA00022977"/>
    </source>
</evidence>
<comment type="cofactor">
    <cofactor evidence="9">
        <name>Mg(2+)</name>
        <dbReference type="ChEBI" id="CHEBI:18420"/>
    </cofactor>
    <text evidence="9">Binds 1 Mg(2+) ion per subunit.</text>
</comment>
<comment type="catalytic activity">
    <reaction evidence="8 9 10">
        <text>2-[(2R,5Z)-2-carboxy-4-methylthiazol-5(2H)-ylidene]ethyl phosphate + 4-amino-2-methyl-5-(diphosphooxymethyl)pyrimidine + 2 H(+) = thiamine phosphate + CO2 + diphosphate</text>
        <dbReference type="Rhea" id="RHEA:47844"/>
        <dbReference type="ChEBI" id="CHEBI:15378"/>
        <dbReference type="ChEBI" id="CHEBI:16526"/>
        <dbReference type="ChEBI" id="CHEBI:33019"/>
        <dbReference type="ChEBI" id="CHEBI:37575"/>
        <dbReference type="ChEBI" id="CHEBI:57841"/>
        <dbReference type="ChEBI" id="CHEBI:62899"/>
        <dbReference type="EC" id="2.5.1.3"/>
    </reaction>
</comment>
<feature type="binding site" evidence="9">
    <location>
        <begin position="195"/>
        <end position="196"/>
    </location>
    <ligand>
        <name>2-[(2R,5Z)-2-carboxy-4-methylthiazol-5(2H)-ylidene]ethyl phosphate</name>
        <dbReference type="ChEBI" id="CHEBI:62899"/>
    </ligand>
</feature>
<keyword evidence="2 9" id="KW-0808">Transferase</keyword>
<dbReference type="CDD" id="cd00564">
    <property type="entry name" value="TMP_TenI"/>
    <property type="match status" value="1"/>
</dbReference>
<comment type="similarity">
    <text evidence="9 10">Belongs to the thiamine-phosphate synthase family.</text>
</comment>
<proteinExistence type="inferred from homology"/>
<dbReference type="GO" id="GO:0000287">
    <property type="term" value="F:magnesium ion binding"/>
    <property type="evidence" value="ECO:0007669"/>
    <property type="project" value="UniProtKB-UniRule"/>
</dbReference>
<keyword evidence="3 9" id="KW-0479">Metal-binding</keyword>
<comment type="catalytic activity">
    <reaction evidence="7 9 10">
        <text>2-(2-carboxy-4-methylthiazol-5-yl)ethyl phosphate + 4-amino-2-methyl-5-(diphosphooxymethyl)pyrimidine + 2 H(+) = thiamine phosphate + CO2 + diphosphate</text>
        <dbReference type="Rhea" id="RHEA:47848"/>
        <dbReference type="ChEBI" id="CHEBI:15378"/>
        <dbReference type="ChEBI" id="CHEBI:16526"/>
        <dbReference type="ChEBI" id="CHEBI:33019"/>
        <dbReference type="ChEBI" id="CHEBI:37575"/>
        <dbReference type="ChEBI" id="CHEBI:57841"/>
        <dbReference type="ChEBI" id="CHEBI:62890"/>
        <dbReference type="EC" id="2.5.1.3"/>
    </reaction>
</comment>
<dbReference type="AlphaFoldDB" id="A0A6I1FHQ5"/>
<comment type="catalytic activity">
    <reaction evidence="6 9 10">
        <text>4-methyl-5-(2-phosphooxyethyl)-thiazole + 4-amino-2-methyl-5-(diphosphooxymethyl)pyrimidine + H(+) = thiamine phosphate + diphosphate</text>
        <dbReference type="Rhea" id="RHEA:22328"/>
        <dbReference type="ChEBI" id="CHEBI:15378"/>
        <dbReference type="ChEBI" id="CHEBI:33019"/>
        <dbReference type="ChEBI" id="CHEBI:37575"/>
        <dbReference type="ChEBI" id="CHEBI:57841"/>
        <dbReference type="ChEBI" id="CHEBI:58296"/>
        <dbReference type="EC" id="2.5.1.3"/>
    </reaction>
</comment>
<dbReference type="GO" id="GO:0009228">
    <property type="term" value="P:thiamine biosynthetic process"/>
    <property type="evidence" value="ECO:0007669"/>
    <property type="project" value="UniProtKB-KW"/>
</dbReference>
<evidence type="ECO:0000256" key="11">
    <source>
        <dbReference type="RuleBase" id="RU004253"/>
    </source>
</evidence>
<evidence type="ECO:0000256" key="2">
    <source>
        <dbReference type="ARBA" id="ARBA00022679"/>
    </source>
</evidence>
<feature type="binding site" evidence="9">
    <location>
        <begin position="44"/>
        <end position="48"/>
    </location>
    <ligand>
        <name>4-amino-2-methyl-5-(diphosphooxymethyl)pyrimidine</name>
        <dbReference type="ChEBI" id="CHEBI:57841"/>
    </ligand>
</feature>
<evidence type="ECO:0000256" key="9">
    <source>
        <dbReference type="HAMAP-Rule" id="MF_00097"/>
    </source>
</evidence>
<protein>
    <recommendedName>
        <fullName evidence="9">Thiamine-phosphate synthase</fullName>
        <shortName evidence="9">TP synthase</shortName>
        <shortName evidence="9">TPS</shortName>
        <ecNumber evidence="9">2.5.1.3</ecNumber>
    </recommendedName>
    <alternativeName>
        <fullName evidence="9">Thiamine-phosphate pyrophosphorylase</fullName>
        <shortName evidence="9">TMP pyrophosphorylase</shortName>
        <shortName evidence="9">TMP-PPase</shortName>
    </alternativeName>
</protein>
<dbReference type="Gene3D" id="3.20.20.70">
    <property type="entry name" value="Aldolase class I"/>
    <property type="match status" value="1"/>
</dbReference>
<accession>A0A6I1FHQ5</accession>
<evidence type="ECO:0000256" key="8">
    <source>
        <dbReference type="ARBA" id="ARBA00047883"/>
    </source>
</evidence>
<dbReference type="FunFam" id="3.20.20.70:FF:000096">
    <property type="entry name" value="Thiamine-phosphate synthase"/>
    <property type="match status" value="1"/>
</dbReference>
<sequence>MRNISEEKMKELLPVYFIMGSPNCLKTPEETLEEAIAGGITLFQFREKGPGALTGAEKFQLASELQAICRKHSIPFLVNDDVELAINLEADGVHVGQDDETLSAVREKLPGKIVGVSAHTMEEAKRAIAGGADYLGIGPVFPTATKTDTKAVQGTKLIEEIRDASMSVPIVGIGGIDADNASSVVNNGADGVSVITAISHAPSPIKAAAELKQAIASAIK</sequence>
<dbReference type="Pfam" id="PF02581">
    <property type="entry name" value="TMP-TENI"/>
    <property type="match status" value="1"/>
</dbReference>
<dbReference type="InterPro" id="IPR022998">
    <property type="entry name" value="ThiamineP_synth_TenI"/>
</dbReference>
<evidence type="ECO:0000313" key="14">
    <source>
        <dbReference type="Proteomes" id="UP000429595"/>
    </source>
</evidence>
<keyword evidence="5 9" id="KW-0784">Thiamine biosynthesis</keyword>
<evidence type="ECO:0000256" key="10">
    <source>
        <dbReference type="RuleBase" id="RU003826"/>
    </source>
</evidence>
<feature type="binding site" evidence="9">
    <location>
        <position position="79"/>
    </location>
    <ligand>
        <name>4-amino-2-methyl-5-(diphosphooxymethyl)pyrimidine</name>
        <dbReference type="ChEBI" id="CHEBI:57841"/>
    </ligand>
</feature>
<dbReference type="EC" id="2.5.1.3" evidence="9"/>
<gene>
    <name evidence="9" type="primary">thiE</name>
    <name evidence="13" type="ORF">F9802_03785</name>
</gene>
<dbReference type="GO" id="GO:0004789">
    <property type="term" value="F:thiamine-phosphate diphosphorylase activity"/>
    <property type="evidence" value="ECO:0007669"/>
    <property type="project" value="UniProtKB-UniRule"/>
</dbReference>
<dbReference type="HAMAP" id="MF_00097">
    <property type="entry name" value="TMP_synthase"/>
    <property type="match status" value="1"/>
</dbReference>
<dbReference type="NCBIfam" id="TIGR00693">
    <property type="entry name" value="thiE"/>
    <property type="match status" value="1"/>
</dbReference>
<dbReference type="UniPathway" id="UPA00060">
    <property type="reaction ID" value="UER00141"/>
</dbReference>
<feature type="binding site" evidence="9">
    <location>
        <position position="146"/>
    </location>
    <ligand>
        <name>4-amino-2-methyl-5-(diphosphooxymethyl)pyrimidine</name>
        <dbReference type="ChEBI" id="CHEBI:57841"/>
    </ligand>
</feature>